<evidence type="ECO:0008006" key="7">
    <source>
        <dbReference type="Google" id="ProtNLM"/>
    </source>
</evidence>
<dbReference type="Pfam" id="PF23317">
    <property type="entry name" value="YVC1_C"/>
    <property type="match status" value="1"/>
</dbReference>
<accession>A0A4U0X2Q5</accession>
<gene>
    <name evidence="5" type="ORF">B0A55_08687</name>
</gene>
<evidence type="ECO:0000259" key="4">
    <source>
        <dbReference type="Pfam" id="PF23317"/>
    </source>
</evidence>
<feature type="transmembrane region" description="Helical" evidence="2">
    <location>
        <begin position="367"/>
        <end position="383"/>
    </location>
</feature>
<dbReference type="STRING" id="329884.A0A4U0X2Q5"/>
<dbReference type="EMBL" id="NAJQ01000451">
    <property type="protein sequence ID" value="TKA69388.1"/>
    <property type="molecule type" value="Genomic_DNA"/>
</dbReference>
<sequence length="508" mass="57671">MNRTNGSPAARPTFLEDGRVNSEPASFDGEYDGASPGAHITVSAPQRPPLSKRSTVRGESAKSISEALRLARSREEQETLLGEHEQADDDGCYPPRSMDGPRAPNPHQSLPIYTTIHKIRRLIIASIDDPYSLEQLKSPRMNVAVIRPLVDHLYDPDDVSIVYCLLVNRVQFLREQSYQAHHQTVNITRANVCEIIASRVLRRYDEDHEGREGLLMLANVLVAGFEPFQNAPIEVIKHNRTDLHWTIRWGLTRPEYQRMLTALEVAIVSESKSFLSSSACQKIVENVYRGRIIYTPTSFIDFLPDHYKNRGISLYDPRKAPYLNQYRLIVPRTRNILEVFQFIVLLVLYILVMVYKAHTIGPSHLKFTIYELVFTIYAIGWVLDEIASVCEHGWTVHTENLWSFLDITFVAIFWTYFGIRVHGLATDDGGTSKLALDVLSMAAPVLLPRLAFCLMSENMLFISLRAMIADFTFLTVLAVWCFGGFLIALRWLSETQDGYIAHSVITIA</sequence>
<keyword evidence="2" id="KW-1133">Transmembrane helix</keyword>
<dbReference type="InterPro" id="IPR056336">
    <property type="entry name" value="YVC1_C"/>
</dbReference>
<dbReference type="PANTHER" id="PTHR35859:SF1">
    <property type="entry name" value="NONSELECTIVE CATION CHANNEL PROTEIN"/>
    <property type="match status" value="1"/>
</dbReference>
<proteinExistence type="predicted"/>
<name>A0A4U0X2Q5_9PEZI</name>
<evidence type="ECO:0000256" key="2">
    <source>
        <dbReference type="SAM" id="Phobius"/>
    </source>
</evidence>
<evidence type="ECO:0000313" key="5">
    <source>
        <dbReference type="EMBL" id="TKA69388.1"/>
    </source>
</evidence>
<feature type="non-terminal residue" evidence="5">
    <location>
        <position position="508"/>
    </location>
</feature>
<feature type="transmembrane region" description="Helical" evidence="2">
    <location>
        <begin position="403"/>
        <end position="422"/>
    </location>
</feature>
<feature type="domain" description="Calcium channel YVC1-like C-terminal transmembrane" evidence="4">
    <location>
        <begin position="342"/>
        <end position="505"/>
    </location>
</feature>
<reference evidence="5 6" key="1">
    <citation type="submission" date="2017-03" db="EMBL/GenBank/DDBJ databases">
        <title>Genomes of endolithic fungi from Antarctica.</title>
        <authorList>
            <person name="Coleine C."/>
            <person name="Masonjones S."/>
            <person name="Stajich J.E."/>
        </authorList>
    </citation>
    <scope>NUCLEOTIDE SEQUENCE [LARGE SCALE GENOMIC DNA]</scope>
    <source>
        <strain evidence="5 6">CCFEE 5184</strain>
    </source>
</reference>
<feature type="transmembrane region" description="Helical" evidence="2">
    <location>
        <begin position="336"/>
        <end position="355"/>
    </location>
</feature>
<evidence type="ECO:0000259" key="3">
    <source>
        <dbReference type="Pfam" id="PF23190"/>
    </source>
</evidence>
<dbReference type="InterPro" id="IPR056337">
    <property type="entry name" value="LHD_YVC1"/>
</dbReference>
<feature type="transmembrane region" description="Helical" evidence="2">
    <location>
        <begin position="471"/>
        <end position="492"/>
    </location>
</feature>
<keyword evidence="2" id="KW-0472">Membrane</keyword>
<feature type="domain" description="YVC1 N-terminal linker helical" evidence="3">
    <location>
        <begin position="114"/>
        <end position="309"/>
    </location>
</feature>
<feature type="region of interest" description="Disordered" evidence="1">
    <location>
        <begin position="1"/>
        <end position="107"/>
    </location>
</feature>
<dbReference type="OrthoDB" id="2373987at2759"/>
<dbReference type="InterPro" id="IPR052971">
    <property type="entry name" value="TRP_calcium_channel"/>
</dbReference>
<evidence type="ECO:0000256" key="1">
    <source>
        <dbReference type="SAM" id="MobiDB-lite"/>
    </source>
</evidence>
<dbReference type="AlphaFoldDB" id="A0A4U0X2Q5"/>
<feature type="compositionally biased region" description="Basic and acidic residues" evidence="1">
    <location>
        <begin position="72"/>
        <end position="85"/>
    </location>
</feature>
<dbReference type="PANTHER" id="PTHR35859">
    <property type="entry name" value="NONSELECTIVE CATION CHANNEL PROTEIN"/>
    <property type="match status" value="1"/>
</dbReference>
<comment type="caution">
    <text evidence="5">The sequence shown here is derived from an EMBL/GenBank/DDBJ whole genome shotgun (WGS) entry which is preliminary data.</text>
</comment>
<organism evidence="5 6">
    <name type="scientific">Friedmanniomyces simplex</name>
    <dbReference type="NCBI Taxonomy" id="329884"/>
    <lineage>
        <taxon>Eukaryota</taxon>
        <taxon>Fungi</taxon>
        <taxon>Dikarya</taxon>
        <taxon>Ascomycota</taxon>
        <taxon>Pezizomycotina</taxon>
        <taxon>Dothideomycetes</taxon>
        <taxon>Dothideomycetidae</taxon>
        <taxon>Mycosphaerellales</taxon>
        <taxon>Teratosphaeriaceae</taxon>
        <taxon>Friedmanniomyces</taxon>
    </lineage>
</organism>
<keyword evidence="2" id="KW-0812">Transmembrane</keyword>
<evidence type="ECO:0000313" key="6">
    <source>
        <dbReference type="Proteomes" id="UP000309340"/>
    </source>
</evidence>
<dbReference type="Proteomes" id="UP000309340">
    <property type="component" value="Unassembled WGS sequence"/>
</dbReference>
<keyword evidence="6" id="KW-1185">Reference proteome</keyword>
<protein>
    <recommendedName>
        <fullName evidence="7">Ion transport domain-containing protein</fullName>
    </recommendedName>
</protein>
<dbReference type="Pfam" id="PF23190">
    <property type="entry name" value="LHD_TRPY1"/>
    <property type="match status" value="1"/>
</dbReference>